<dbReference type="PANTHER" id="PTHR35587:SF3">
    <property type="entry name" value="EXPRESSED PROTEIN"/>
    <property type="match status" value="1"/>
</dbReference>
<dbReference type="OMA" id="QVRDHES"/>
<dbReference type="AlphaFoldDB" id="A0A066XEP4"/>
<reference evidence="3" key="1">
    <citation type="journal article" date="2014" name="Genome Announc.">
        <title>Draft genome sequence of Colletotrichum sublineola, a destructive pathogen of cultivated sorghum.</title>
        <authorList>
            <person name="Baroncelli R."/>
            <person name="Sanz-Martin J.M."/>
            <person name="Rech G.E."/>
            <person name="Sukno S.A."/>
            <person name="Thon M.R."/>
        </authorList>
    </citation>
    <scope>NUCLEOTIDE SEQUENCE [LARGE SCALE GENOMIC DNA]</scope>
    <source>
        <strain evidence="3">TX430BB</strain>
    </source>
</reference>
<organism evidence="2 3">
    <name type="scientific">Colletotrichum sublineola</name>
    <name type="common">Sorghum anthracnose fungus</name>
    <dbReference type="NCBI Taxonomy" id="1173701"/>
    <lineage>
        <taxon>Eukaryota</taxon>
        <taxon>Fungi</taxon>
        <taxon>Dikarya</taxon>
        <taxon>Ascomycota</taxon>
        <taxon>Pezizomycotina</taxon>
        <taxon>Sordariomycetes</taxon>
        <taxon>Hypocreomycetidae</taxon>
        <taxon>Glomerellales</taxon>
        <taxon>Glomerellaceae</taxon>
        <taxon>Colletotrichum</taxon>
        <taxon>Colletotrichum graminicola species complex</taxon>
    </lineage>
</organism>
<dbReference type="PANTHER" id="PTHR35587">
    <property type="entry name" value="EXPRESSED PROTEIN"/>
    <property type="match status" value="1"/>
</dbReference>
<feature type="region of interest" description="Disordered" evidence="1">
    <location>
        <begin position="1"/>
        <end position="136"/>
    </location>
</feature>
<comment type="caution">
    <text evidence="2">The sequence shown here is derived from an EMBL/GenBank/DDBJ whole genome shotgun (WGS) entry which is preliminary data.</text>
</comment>
<proteinExistence type="predicted"/>
<evidence type="ECO:0000313" key="3">
    <source>
        <dbReference type="Proteomes" id="UP000027238"/>
    </source>
</evidence>
<sequence>MAAQATENKAHPTPPQSEPHSETEHGNQNSDQKSDHKDDQKSERQQPKPKTGTEEKIAKETPPLNLDASAPRSDGAQRDSNDQAAQISKRTAVARTEGQNSGGSGVSHRPQTGQQVAPQNRQVQNNSKGGAPSVRLDMDLDVDIDLKARIKGDIELSILYPSVWLARSQHLPPPTPVKIFVASLPYAAYSNPTQPPGKGQPAWNLDAGEPMDT</sequence>
<feature type="compositionally biased region" description="Polar residues" evidence="1">
    <location>
        <begin position="109"/>
        <end position="128"/>
    </location>
</feature>
<dbReference type="Proteomes" id="UP000027238">
    <property type="component" value="Unassembled WGS sequence"/>
</dbReference>
<gene>
    <name evidence="2" type="ORF">CSUB01_12360</name>
</gene>
<accession>A0A066XEP4</accession>
<dbReference type="HOGENOM" id="CLU_112534_0_0_1"/>
<feature type="compositionally biased region" description="Basic and acidic residues" evidence="1">
    <location>
        <begin position="32"/>
        <end position="59"/>
    </location>
</feature>
<dbReference type="EMBL" id="JMSE01000815">
    <property type="protein sequence ID" value="KDN67417.1"/>
    <property type="molecule type" value="Genomic_DNA"/>
</dbReference>
<feature type="region of interest" description="Disordered" evidence="1">
    <location>
        <begin position="191"/>
        <end position="213"/>
    </location>
</feature>
<evidence type="ECO:0000256" key="1">
    <source>
        <dbReference type="SAM" id="MobiDB-lite"/>
    </source>
</evidence>
<protein>
    <submittedName>
        <fullName evidence="2">Uncharacterized protein</fullName>
    </submittedName>
</protein>
<name>A0A066XEP4_COLSU</name>
<keyword evidence="3" id="KW-1185">Reference proteome</keyword>
<evidence type="ECO:0000313" key="2">
    <source>
        <dbReference type="EMBL" id="KDN67417.1"/>
    </source>
</evidence>
<dbReference type="OrthoDB" id="2873061at2759"/>
<dbReference type="eggNOG" id="ENOG502T6ZW">
    <property type="taxonomic scope" value="Eukaryota"/>
</dbReference>